<reference evidence="12" key="1">
    <citation type="submission" date="2023-06" db="EMBL/GenBank/DDBJ databases">
        <title>Genome-scale phylogeny and comparative genomics of the fungal order Sordariales.</title>
        <authorList>
            <consortium name="Lawrence Berkeley National Laboratory"/>
            <person name="Hensen N."/>
            <person name="Bonometti L."/>
            <person name="Westerberg I."/>
            <person name="Brannstrom I.O."/>
            <person name="Guillou S."/>
            <person name="Cros-Aarteil S."/>
            <person name="Calhoun S."/>
            <person name="Haridas S."/>
            <person name="Kuo A."/>
            <person name="Mondo S."/>
            <person name="Pangilinan J."/>
            <person name="Riley R."/>
            <person name="LaButti K."/>
            <person name="Andreopoulos B."/>
            <person name="Lipzen A."/>
            <person name="Chen C."/>
            <person name="Yanf M."/>
            <person name="Daum C."/>
            <person name="Ng V."/>
            <person name="Clum A."/>
            <person name="Steindorff A."/>
            <person name="Ohm R."/>
            <person name="Martin F."/>
            <person name="Silar P."/>
            <person name="Natvig D."/>
            <person name="Lalanne C."/>
            <person name="Gautier V."/>
            <person name="Ament-velasquez S.L."/>
            <person name="Kruys A."/>
            <person name="Hutchinson M.I."/>
            <person name="Powell A.J."/>
            <person name="Barry K."/>
            <person name="Miller A.N."/>
            <person name="Grigoriev I.V."/>
            <person name="Debuchy R."/>
            <person name="Gladieux P."/>
            <person name="Thoren M.H."/>
            <person name="Johannesson H."/>
        </authorList>
    </citation>
    <scope>NUCLEOTIDE SEQUENCE</scope>
    <source>
        <strain evidence="12">SMH3391-2</strain>
    </source>
</reference>
<evidence type="ECO:0000256" key="5">
    <source>
        <dbReference type="ARBA" id="ARBA00022679"/>
    </source>
</evidence>
<dbReference type="GO" id="GO:0008033">
    <property type="term" value="P:tRNA processing"/>
    <property type="evidence" value="ECO:0007669"/>
    <property type="project" value="UniProtKB-UniRule"/>
</dbReference>
<accession>A0AA40CGC6</accession>
<dbReference type="PANTHER" id="PTHR13370:SF3">
    <property type="entry name" value="TRNA (GUANINE(10)-N2)-METHYLTRANSFERASE HOMOLOG"/>
    <property type="match status" value="1"/>
</dbReference>
<keyword evidence="7 10" id="KW-0819">tRNA processing</keyword>
<evidence type="ECO:0000256" key="8">
    <source>
        <dbReference type="ARBA" id="ARBA00022884"/>
    </source>
</evidence>
<keyword evidence="4 10" id="KW-0489">Methyltransferase</keyword>
<dbReference type="FunFam" id="3.40.50.150:FF:000672">
    <property type="entry name" value="RNA methylase"/>
    <property type="match status" value="1"/>
</dbReference>
<keyword evidence="5 10" id="KW-0808">Transferase</keyword>
<keyword evidence="13" id="KW-1185">Reference proteome</keyword>
<keyword evidence="6 10" id="KW-0949">S-adenosyl-L-methionine</keyword>
<proteinExistence type="inferred from homology"/>
<evidence type="ECO:0000256" key="10">
    <source>
        <dbReference type="PROSITE-ProRule" id="PRU00959"/>
    </source>
</evidence>
<comment type="similarity">
    <text evidence="10">Belongs to the class I-like SAM-binding methyltransferase superfamily. TRM11 methyltransferase family.</text>
</comment>
<gene>
    <name evidence="12" type="ORF">B0T17DRAFT_519309</name>
</gene>
<dbReference type="PIRSF" id="PIRSF017259">
    <property type="entry name" value="tRNA_mtfrase_TRM11"/>
    <property type="match status" value="1"/>
</dbReference>
<evidence type="ECO:0000313" key="13">
    <source>
        <dbReference type="Proteomes" id="UP001174934"/>
    </source>
</evidence>
<protein>
    <recommendedName>
        <fullName evidence="9">tRNA (guanine(10)-N(2))-methyltransferase</fullName>
        <ecNumber evidence="9">2.1.1.214</ecNumber>
    </recommendedName>
</protein>
<sequence length="456" mass="51035">MEYLIRFSQSHETFRLPEIQALAIIEGIDLKVISYSLESPFCIVNLPSEDAAKRLIQRSILVQTIHELWGAGLTLDDVHAAVRSKTAHLWPQYASCSFKFSFDSYQSSRSGADKVRIINSFAYLGFAGPIKMSKPDQEFILFEDWILDSTPLGIPDPKAYFFGRYFATGARDLPKKLDLKKRRYISTTSMDAELALITANIALAAPGKLMYDPFVGTGSFPIACAQFGALAFGSDIDGRSIRGEGKKTLKGNFEQYGLVGNLGSVFTADLTNSPIRKMALGEGGEDGARGRVFDGILCDPPYGVREGLRVLGVRDPEKSPWIIPKGIEMYKQSDFVPPKKPYSFLAMLDDILQFSAQTLVDNGRLSFWMPTANDEEQEIPVPTHPYLEIVAVCTQVFSKWSRRLITYRRLPNAQVDPEAMKARDETRELLGKTVDELNPFRRAYFSKFETPMTPAN</sequence>
<evidence type="ECO:0000256" key="7">
    <source>
        <dbReference type="ARBA" id="ARBA00022694"/>
    </source>
</evidence>
<dbReference type="GO" id="GO:0160102">
    <property type="term" value="F:tRNA (guanine(10)-N2)-methyltransferase activity"/>
    <property type="evidence" value="ECO:0007669"/>
    <property type="project" value="UniProtKB-EC"/>
</dbReference>
<evidence type="ECO:0000256" key="6">
    <source>
        <dbReference type="ARBA" id="ARBA00022691"/>
    </source>
</evidence>
<comment type="caution">
    <text evidence="12">The sequence shown here is derived from an EMBL/GenBank/DDBJ whole genome shotgun (WGS) entry which is preliminary data.</text>
</comment>
<dbReference type="PROSITE" id="PS00092">
    <property type="entry name" value="N6_MTASE"/>
    <property type="match status" value="1"/>
</dbReference>
<dbReference type="InterPro" id="IPR002052">
    <property type="entry name" value="DNA_methylase_N6_adenine_CS"/>
</dbReference>
<evidence type="ECO:0000259" key="11">
    <source>
        <dbReference type="Pfam" id="PF25904"/>
    </source>
</evidence>
<dbReference type="Pfam" id="PF25904">
    <property type="entry name" value="Tmrp11_N"/>
    <property type="match status" value="1"/>
</dbReference>
<evidence type="ECO:0000313" key="12">
    <source>
        <dbReference type="EMBL" id="KAK0636518.1"/>
    </source>
</evidence>
<dbReference type="InterPro" id="IPR059073">
    <property type="entry name" value="TRMT11_N"/>
</dbReference>
<dbReference type="Gene3D" id="3.40.50.150">
    <property type="entry name" value="Vaccinia Virus protein VP39"/>
    <property type="match status" value="1"/>
</dbReference>
<keyword evidence="8 10" id="KW-0694">RNA-binding</keyword>
<dbReference type="AlphaFoldDB" id="A0AA40CGC6"/>
<evidence type="ECO:0000256" key="2">
    <source>
        <dbReference type="ARBA" id="ARBA00022490"/>
    </source>
</evidence>
<dbReference type="EMBL" id="JAULSR010000001">
    <property type="protein sequence ID" value="KAK0636518.1"/>
    <property type="molecule type" value="Genomic_DNA"/>
</dbReference>
<dbReference type="InterPro" id="IPR016691">
    <property type="entry name" value="TRMT11"/>
</dbReference>
<evidence type="ECO:0000256" key="4">
    <source>
        <dbReference type="ARBA" id="ARBA00022603"/>
    </source>
</evidence>
<evidence type="ECO:0000256" key="3">
    <source>
        <dbReference type="ARBA" id="ARBA00022555"/>
    </source>
</evidence>
<dbReference type="GO" id="GO:0000049">
    <property type="term" value="F:tRNA binding"/>
    <property type="evidence" value="ECO:0007669"/>
    <property type="project" value="UniProtKB-UniRule"/>
</dbReference>
<dbReference type="PANTHER" id="PTHR13370">
    <property type="entry name" value="RNA METHYLASE-RELATED"/>
    <property type="match status" value="1"/>
</dbReference>
<feature type="domain" description="tRNA (guanine(10)-N(2))-methyltransferase TRMT11 N-terminal" evidence="11">
    <location>
        <begin position="1"/>
        <end position="171"/>
    </location>
</feature>
<dbReference type="InterPro" id="IPR029063">
    <property type="entry name" value="SAM-dependent_MTases_sf"/>
</dbReference>
<evidence type="ECO:0000256" key="1">
    <source>
        <dbReference type="ARBA" id="ARBA00004496"/>
    </source>
</evidence>
<dbReference type="EC" id="2.1.1.214" evidence="9"/>
<name>A0AA40CGC6_9PEZI</name>
<dbReference type="SUPFAM" id="SSF53335">
    <property type="entry name" value="S-adenosyl-L-methionine-dependent methyltransferases"/>
    <property type="match status" value="1"/>
</dbReference>
<keyword evidence="3 10" id="KW-0820">tRNA-binding</keyword>
<dbReference type="PROSITE" id="PS51627">
    <property type="entry name" value="SAM_MT_TRM11"/>
    <property type="match status" value="1"/>
</dbReference>
<dbReference type="GO" id="GO:0032259">
    <property type="term" value="P:methylation"/>
    <property type="evidence" value="ECO:0007669"/>
    <property type="project" value="UniProtKB-UniRule"/>
</dbReference>
<dbReference type="GO" id="GO:0005737">
    <property type="term" value="C:cytoplasm"/>
    <property type="evidence" value="ECO:0007669"/>
    <property type="project" value="UniProtKB-SubCell"/>
</dbReference>
<evidence type="ECO:0000256" key="9">
    <source>
        <dbReference type="ARBA" id="ARBA00066937"/>
    </source>
</evidence>
<comment type="subcellular location">
    <subcellularLocation>
        <location evidence="1">Cytoplasm</location>
    </subcellularLocation>
</comment>
<dbReference type="Proteomes" id="UP001174934">
    <property type="component" value="Unassembled WGS sequence"/>
</dbReference>
<keyword evidence="2" id="KW-0963">Cytoplasm</keyword>
<organism evidence="12 13">
    <name type="scientific">Bombardia bombarda</name>
    <dbReference type="NCBI Taxonomy" id="252184"/>
    <lineage>
        <taxon>Eukaryota</taxon>
        <taxon>Fungi</taxon>
        <taxon>Dikarya</taxon>
        <taxon>Ascomycota</taxon>
        <taxon>Pezizomycotina</taxon>
        <taxon>Sordariomycetes</taxon>
        <taxon>Sordariomycetidae</taxon>
        <taxon>Sordariales</taxon>
        <taxon>Lasiosphaeriaceae</taxon>
        <taxon>Bombardia</taxon>
    </lineage>
</organism>